<dbReference type="CDD" id="cd11064">
    <property type="entry name" value="CYP86A"/>
    <property type="match status" value="1"/>
</dbReference>
<dbReference type="STRING" id="4432.A0A1U8B3T3"/>
<dbReference type="GO" id="GO:0016705">
    <property type="term" value="F:oxidoreductase activity, acting on paired donors, with incorporation or reduction of molecular oxygen"/>
    <property type="evidence" value="ECO:0007669"/>
    <property type="project" value="InterPro"/>
</dbReference>
<dbReference type="InterPro" id="IPR017972">
    <property type="entry name" value="Cyt_P450_CS"/>
</dbReference>
<dbReference type="InterPro" id="IPR036396">
    <property type="entry name" value="Cyt_P450_sf"/>
</dbReference>
<dbReference type="OrthoDB" id="1470350at2759"/>
<feature type="transmembrane region" description="Helical" evidence="7">
    <location>
        <begin position="309"/>
        <end position="330"/>
    </location>
</feature>
<dbReference type="InterPro" id="IPR001128">
    <property type="entry name" value="Cyt_P450"/>
</dbReference>
<dbReference type="GO" id="GO:0020037">
    <property type="term" value="F:heme binding"/>
    <property type="evidence" value="ECO:0007669"/>
    <property type="project" value="InterPro"/>
</dbReference>
<dbReference type="GO" id="GO:0005506">
    <property type="term" value="F:iron ion binding"/>
    <property type="evidence" value="ECO:0007669"/>
    <property type="project" value="InterPro"/>
</dbReference>
<dbReference type="InParanoid" id="A0A1U8B3T3"/>
<dbReference type="GeneID" id="104610535"/>
<keyword evidence="7" id="KW-1133">Transmembrane helix</keyword>
<keyword evidence="2 5" id="KW-0479">Metal-binding</keyword>
<dbReference type="PRINTS" id="PR00463">
    <property type="entry name" value="EP450I"/>
</dbReference>
<keyword evidence="6" id="KW-0503">Monooxygenase</keyword>
<name>A0A1U8B3T3_NELNU</name>
<keyword evidence="4 5" id="KW-0408">Iron</keyword>
<keyword evidence="7" id="KW-0472">Membrane</keyword>
<dbReference type="KEGG" id="nnu:104610535"/>
<dbReference type="RefSeq" id="XP_010275501.1">
    <property type="nucleotide sequence ID" value="XM_010277199.2"/>
</dbReference>
<dbReference type="PROSITE" id="PS00086">
    <property type="entry name" value="CYTOCHROME_P450"/>
    <property type="match status" value="1"/>
</dbReference>
<dbReference type="PANTHER" id="PTHR24296">
    <property type="entry name" value="CYTOCHROME P450"/>
    <property type="match status" value="1"/>
</dbReference>
<dbReference type="InterPro" id="IPR002401">
    <property type="entry name" value="Cyt_P450_E_grp-I"/>
</dbReference>
<keyword evidence="7" id="KW-0812">Transmembrane</keyword>
<reference evidence="9" key="1">
    <citation type="submission" date="2025-08" db="UniProtKB">
        <authorList>
            <consortium name="RefSeq"/>
        </authorList>
    </citation>
    <scope>IDENTIFICATION</scope>
</reference>
<dbReference type="eggNOG" id="KOG0157">
    <property type="taxonomic scope" value="Eukaryota"/>
</dbReference>
<evidence type="ECO:0000313" key="9">
    <source>
        <dbReference type="RefSeq" id="XP_010275501.1"/>
    </source>
</evidence>
<feature type="binding site" description="axial binding residue" evidence="5">
    <location>
        <position position="467"/>
    </location>
    <ligand>
        <name>heme</name>
        <dbReference type="ChEBI" id="CHEBI:30413"/>
    </ligand>
    <ligandPart>
        <name>Fe</name>
        <dbReference type="ChEBI" id="CHEBI:18248"/>
    </ligandPart>
</feature>
<evidence type="ECO:0000256" key="6">
    <source>
        <dbReference type="RuleBase" id="RU000461"/>
    </source>
</evidence>
<feature type="transmembrane region" description="Helical" evidence="7">
    <location>
        <begin position="12"/>
        <end position="31"/>
    </location>
</feature>
<evidence type="ECO:0000256" key="2">
    <source>
        <dbReference type="ARBA" id="ARBA00022723"/>
    </source>
</evidence>
<dbReference type="OMA" id="TIDHEIG"/>
<comment type="cofactor">
    <cofactor evidence="5">
        <name>heme</name>
        <dbReference type="ChEBI" id="CHEBI:30413"/>
    </cofactor>
</comment>
<proteinExistence type="inferred from homology"/>
<keyword evidence="8" id="KW-1185">Reference proteome</keyword>
<sequence>MVSNEFAASISGYQFFLLAILSAVFFLRWFLFFKQKLKNQVIPEWPLLGSLPSVARNFRRLSDWFTEVFLTLGTKTFYLKGLFSKLDYVITCDPHNFEYMLKVNTANYPKGEDFRQIFDILGEGIFNTDFESWATQRKASHSAFRLIEFRSFVSHTVQKLIDEKLLPLLANVAREGSAIDLQDLILRFTFDSIAITTWGKDLGLLSQELPATVAVQAIDDAQEAIICRNFIPTLIWKLMRLLKIGSEKKMAKAWEVADNIILDIILEKKEQLLNGTDESGKNSLLSIFIRSQGQENDWSKSRMKYLRDMSLNFIIAGRDTTASGLVWFFWSVSRNPHVEEKLLEELKLAFAKKKGNGEGKKPWVFDSEDLKELVYLHAAICESLRLYPPVHTQKKSPMKEDIFPDGTTVKPGMQILLSNYALARMPSVWGKDCLKFKPERWIREDGTLNNEMISKLLFAFGTGPRTCLGKDMAFTQMKMAAAAVLFNYSIQVVEGHPVSLKQSVILEMKDGLMVNVKERDSWCQ</sequence>
<evidence type="ECO:0000313" key="8">
    <source>
        <dbReference type="Proteomes" id="UP000189703"/>
    </source>
</evidence>
<evidence type="ECO:0000256" key="7">
    <source>
        <dbReference type="SAM" id="Phobius"/>
    </source>
</evidence>
<keyword evidence="5 6" id="KW-0349">Heme</keyword>
<organism evidence="8 9">
    <name type="scientific">Nelumbo nucifera</name>
    <name type="common">Sacred lotus</name>
    <dbReference type="NCBI Taxonomy" id="4432"/>
    <lineage>
        <taxon>Eukaryota</taxon>
        <taxon>Viridiplantae</taxon>
        <taxon>Streptophyta</taxon>
        <taxon>Embryophyta</taxon>
        <taxon>Tracheophyta</taxon>
        <taxon>Spermatophyta</taxon>
        <taxon>Magnoliopsida</taxon>
        <taxon>Proteales</taxon>
        <taxon>Nelumbonaceae</taxon>
        <taxon>Nelumbo</taxon>
    </lineage>
</organism>
<dbReference type="Gene3D" id="1.10.630.10">
    <property type="entry name" value="Cytochrome P450"/>
    <property type="match status" value="1"/>
</dbReference>
<dbReference type="GO" id="GO:0006629">
    <property type="term" value="P:lipid metabolic process"/>
    <property type="evidence" value="ECO:0007669"/>
    <property type="project" value="UniProtKB-ARBA"/>
</dbReference>
<dbReference type="GO" id="GO:0004497">
    <property type="term" value="F:monooxygenase activity"/>
    <property type="evidence" value="ECO:0007669"/>
    <property type="project" value="UniProtKB-KW"/>
</dbReference>
<evidence type="ECO:0000256" key="1">
    <source>
        <dbReference type="ARBA" id="ARBA00010617"/>
    </source>
</evidence>
<evidence type="ECO:0000256" key="4">
    <source>
        <dbReference type="ARBA" id="ARBA00023004"/>
    </source>
</evidence>
<protein>
    <submittedName>
        <fullName evidence="9">Cytochrome P450 86B1-like</fullName>
    </submittedName>
</protein>
<dbReference type="AlphaFoldDB" id="A0A1U8B3T3"/>
<evidence type="ECO:0000256" key="3">
    <source>
        <dbReference type="ARBA" id="ARBA00023002"/>
    </source>
</evidence>
<accession>A0A1U8B3T3</accession>
<evidence type="ECO:0000256" key="5">
    <source>
        <dbReference type="PIRSR" id="PIRSR602401-1"/>
    </source>
</evidence>
<dbReference type="Proteomes" id="UP000189703">
    <property type="component" value="Unplaced"/>
</dbReference>
<dbReference type="PRINTS" id="PR00385">
    <property type="entry name" value="P450"/>
</dbReference>
<keyword evidence="3 6" id="KW-0560">Oxidoreductase</keyword>
<gene>
    <name evidence="9" type="primary">LOC104610535</name>
</gene>
<dbReference type="SUPFAM" id="SSF48264">
    <property type="entry name" value="Cytochrome P450"/>
    <property type="match status" value="1"/>
</dbReference>
<comment type="similarity">
    <text evidence="1 6">Belongs to the cytochrome P450 family.</text>
</comment>
<dbReference type="Pfam" id="PF00067">
    <property type="entry name" value="p450"/>
    <property type="match status" value="1"/>
</dbReference>